<feature type="region of interest" description="Disordered" evidence="1">
    <location>
        <begin position="250"/>
        <end position="281"/>
    </location>
</feature>
<feature type="compositionally biased region" description="Low complexity" evidence="1">
    <location>
        <begin position="297"/>
        <end position="315"/>
    </location>
</feature>
<sequence length="419" mass="47330">MSSSANKEKKLKYLGIQFITIDDPILEQSRLSLGAQRSNQSHSRLSIKASANNIDSLKPYPGLENSSELFTHDEISEINYSMSLGSNSKNMPRFKPTSRLSLLKQVSQTIQEKKDYNNSLSPKDLNDQEFLDKDKKESFLHPLNVPSTPLTRCDSLISSRNDDANFLQGNDSKYSENLLNDDQSDSYFNAERQKEEHNSILTHDEIENQIWLYAHDTASSNTLDNLEESTTKTLTARSLPAKIVQSRQIEGKKENCANKDKINESSTINNSNDEKNNNSTNAYINGNIDAIVNTNDNMKNSNDYNNNNNTKINNNRSLSKNSNHQTKKRNQINFAFQNRNCIQPINGSIENGRTNITLNKGEKRLKNIIAMSAPKETVTPEFNTPSILKKSYCARCVSKFLQNTSAPLPTFLLEDSEDN</sequence>
<proteinExistence type="predicted"/>
<feature type="compositionally biased region" description="Basic and acidic residues" evidence="1">
    <location>
        <begin position="250"/>
        <end position="263"/>
    </location>
</feature>
<reference evidence="2 3" key="1">
    <citation type="submission" date="2024-04" db="EMBL/GenBank/DDBJ databases">
        <title>Tritrichomonas musculus Genome.</title>
        <authorList>
            <person name="Alves-Ferreira E."/>
            <person name="Grigg M."/>
            <person name="Lorenzi H."/>
            <person name="Galac M."/>
        </authorList>
    </citation>
    <scope>NUCLEOTIDE SEQUENCE [LARGE SCALE GENOMIC DNA]</scope>
    <source>
        <strain evidence="2 3">EAF2021</strain>
    </source>
</reference>
<evidence type="ECO:0000313" key="2">
    <source>
        <dbReference type="EMBL" id="KAK8835580.1"/>
    </source>
</evidence>
<name>A0ABR2GQR3_9EUKA</name>
<evidence type="ECO:0000256" key="1">
    <source>
        <dbReference type="SAM" id="MobiDB-lite"/>
    </source>
</evidence>
<accession>A0ABR2GQR3</accession>
<feature type="compositionally biased region" description="Low complexity" evidence="1">
    <location>
        <begin position="266"/>
        <end position="281"/>
    </location>
</feature>
<protein>
    <submittedName>
        <fullName evidence="2">Uncharacterized protein</fullName>
    </submittedName>
</protein>
<dbReference type="Proteomes" id="UP001470230">
    <property type="component" value="Unassembled WGS sequence"/>
</dbReference>
<keyword evidence="3" id="KW-1185">Reference proteome</keyword>
<comment type="caution">
    <text evidence="2">The sequence shown here is derived from an EMBL/GenBank/DDBJ whole genome shotgun (WGS) entry which is preliminary data.</text>
</comment>
<dbReference type="EMBL" id="JAPFFF010000079">
    <property type="protein sequence ID" value="KAK8835580.1"/>
    <property type="molecule type" value="Genomic_DNA"/>
</dbReference>
<gene>
    <name evidence="2" type="ORF">M9Y10_042466</name>
</gene>
<organism evidence="2 3">
    <name type="scientific">Tritrichomonas musculus</name>
    <dbReference type="NCBI Taxonomy" id="1915356"/>
    <lineage>
        <taxon>Eukaryota</taxon>
        <taxon>Metamonada</taxon>
        <taxon>Parabasalia</taxon>
        <taxon>Tritrichomonadida</taxon>
        <taxon>Tritrichomonadidae</taxon>
        <taxon>Tritrichomonas</taxon>
    </lineage>
</organism>
<evidence type="ECO:0000313" key="3">
    <source>
        <dbReference type="Proteomes" id="UP001470230"/>
    </source>
</evidence>
<feature type="region of interest" description="Disordered" evidence="1">
    <location>
        <begin position="297"/>
        <end position="326"/>
    </location>
</feature>